<dbReference type="Proteomes" id="UP000198644">
    <property type="component" value="Unassembled WGS sequence"/>
</dbReference>
<dbReference type="InterPro" id="IPR036282">
    <property type="entry name" value="Glutathione-S-Trfase_C_sf"/>
</dbReference>
<evidence type="ECO:0000259" key="1">
    <source>
        <dbReference type="PROSITE" id="PS50404"/>
    </source>
</evidence>
<dbReference type="OrthoDB" id="5791869at2"/>
<dbReference type="EMBL" id="FOYW01000001">
    <property type="protein sequence ID" value="SFR64338.1"/>
    <property type="molecule type" value="Genomic_DNA"/>
</dbReference>
<proteinExistence type="predicted"/>
<name>A0A1I6ICA1_9GAMM</name>
<reference evidence="2 3" key="1">
    <citation type="submission" date="2016-10" db="EMBL/GenBank/DDBJ databases">
        <authorList>
            <person name="de Groot N.N."/>
        </authorList>
    </citation>
    <scope>NUCLEOTIDE SEQUENCE [LARGE SCALE GENOMIC DNA]</scope>
    <source>
        <strain evidence="2 3">CGMCC 1.9167</strain>
    </source>
</reference>
<accession>A0A1I6ICA1</accession>
<dbReference type="CDD" id="cd00299">
    <property type="entry name" value="GST_C_family"/>
    <property type="match status" value="1"/>
</dbReference>
<keyword evidence="2" id="KW-0808">Transferase</keyword>
<dbReference type="PROSITE" id="PS50404">
    <property type="entry name" value="GST_NTER"/>
    <property type="match status" value="1"/>
</dbReference>
<feature type="domain" description="GST N-terminal" evidence="1">
    <location>
        <begin position="2"/>
        <end position="81"/>
    </location>
</feature>
<organism evidence="2 3">
    <name type="scientific">Marinobacter daqiaonensis</name>
    <dbReference type="NCBI Taxonomy" id="650891"/>
    <lineage>
        <taxon>Bacteria</taxon>
        <taxon>Pseudomonadati</taxon>
        <taxon>Pseudomonadota</taxon>
        <taxon>Gammaproteobacteria</taxon>
        <taxon>Pseudomonadales</taxon>
        <taxon>Marinobacteraceae</taxon>
        <taxon>Marinobacter</taxon>
    </lineage>
</organism>
<dbReference type="SUPFAM" id="SSF52833">
    <property type="entry name" value="Thioredoxin-like"/>
    <property type="match status" value="1"/>
</dbReference>
<dbReference type="Gene3D" id="3.40.30.110">
    <property type="match status" value="2"/>
</dbReference>
<dbReference type="InterPro" id="IPR036249">
    <property type="entry name" value="Thioredoxin-like_sf"/>
</dbReference>
<sequence>MSDIILHHYAGSPFAEKARMMLGFKGLTWRSVSIPPVMPKPDLTALTGGYRKTPVMQIGADIYCDTAIMARLLDRIQPVPALYPEGKEALAASAAHFADEVMFRHGVAMNFQPHGVAERFKGAPEDVMKAFLADRKKLFEGGSAAPLHPAQAKSQWPALLGRLEQQLAESGSFLMGEEPCIVDFSYYHPLWFVASNKAVANELDPYPQVLAWLEAVAACGHGEHSELPSPEAVEIARDSTPEPVGSGDFDFVDPNGFEIGNQVTVAAVDYGVDPVAGTLVYHDAEEIVVSREDDRAGLVHVHFPRYGFRLAAAG</sequence>
<dbReference type="InterPro" id="IPR004045">
    <property type="entry name" value="Glutathione_S-Trfase_N"/>
</dbReference>
<dbReference type="AlphaFoldDB" id="A0A1I6ICA1"/>
<dbReference type="GO" id="GO:0016740">
    <property type="term" value="F:transferase activity"/>
    <property type="evidence" value="ECO:0007669"/>
    <property type="project" value="UniProtKB-KW"/>
</dbReference>
<evidence type="ECO:0000313" key="2">
    <source>
        <dbReference type="EMBL" id="SFR64338.1"/>
    </source>
</evidence>
<dbReference type="Pfam" id="PF13410">
    <property type="entry name" value="GST_C_2"/>
    <property type="match status" value="1"/>
</dbReference>
<dbReference type="Pfam" id="PF13417">
    <property type="entry name" value="GST_N_3"/>
    <property type="match status" value="1"/>
</dbReference>
<protein>
    <submittedName>
        <fullName evidence="2">Glutathione S-transferase</fullName>
    </submittedName>
</protein>
<dbReference type="SUPFAM" id="SSF47616">
    <property type="entry name" value="GST C-terminal domain-like"/>
    <property type="match status" value="1"/>
</dbReference>
<evidence type="ECO:0000313" key="3">
    <source>
        <dbReference type="Proteomes" id="UP000198644"/>
    </source>
</evidence>
<keyword evidence="3" id="KW-1185">Reference proteome</keyword>
<gene>
    <name evidence="2" type="ORF">SAMN05216203_2097</name>
</gene>
<dbReference type="CDD" id="cd00570">
    <property type="entry name" value="GST_N_family"/>
    <property type="match status" value="1"/>
</dbReference>
<dbReference type="STRING" id="650891.SAMN05216203_2097"/>
<dbReference type="RefSeq" id="WP_092011858.1">
    <property type="nucleotide sequence ID" value="NZ_FOYW01000001.1"/>
</dbReference>